<keyword evidence="1" id="KW-0732">Signal</keyword>
<dbReference type="Proteomes" id="UP000237662">
    <property type="component" value="Unassembled WGS sequence"/>
</dbReference>
<organism evidence="2 3">
    <name type="scientific">Neolewinella xylanilytica</name>
    <dbReference type="NCBI Taxonomy" id="1514080"/>
    <lineage>
        <taxon>Bacteria</taxon>
        <taxon>Pseudomonadati</taxon>
        <taxon>Bacteroidota</taxon>
        <taxon>Saprospiria</taxon>
        <taxon>Saprospirales</taxon>
        <taxon>Lewinellaceae</taxon>
        <taxon>Neolewinella</taxon>
    </lineage>
</organism>
<dbReference type="RefSeq" id="WP_104421779.1">
    <property type="nucleotide sequence ID" value="NZ_PTJC01000009.1"/>
</dbReference>
<dbReference type="AlphaFoldDB" id="A0A2S6HZW3"/>
<feature type="signal peptide" evidence="1">
    <location>
        <begin position="1"/>
        <end position="19"/>
    </location>
</feature>
<keyword evidence="3" id="KW-1185">Reference proteome</keyword>
<name>A0A2S6HZW3_9BACT</name>
<feature type="chain" id="PRO_5015428882" evidence="1">
    <location>
        <begin position="20"/>
        <end position="226"/>
    </location>
</feature>
<proteinExistence type="predicted"/>
<evidence type="ECO:0000313" key="3">
    <source>
        <dbReference type="Proteomes" id="UP000237662"/>
    </source>
</evidence>
<dbReference type="EMBL" id="PTJC01000009">
    <property type="protein sequence ID" value="PPK84069.1"/>
    <property type="molecule type" value="Genomic_DNA"/>
</dbReference>
<gene>
    <name evidence="2" type="ORF">CLV84_4219</name>
</gene>
<reference evidence="2 3" key="1">
    <citation type="submission" date="2018-02" db="EMBL/GenBank/DDBJ databases">
        <title>Genomic Encyclopedia of Archaeal and Bacterial Type Strains, Phase II (KMG-II): from individual species to whole genera.</title>
        <authorList>
            <person name="Goeker M."/>
        </authorList>
    </citation>
    <scope>NUCLEOTIDE SEQUENCE [LARGE SCALE GENOMIC DNA]</scope>
    <source>
        <strain evidence="2 3">DSM 29526</strain>
    </source>
</reference>
<evidence type="ECO:0000313" key="2">
    <source>
        <dbReference type="EMBL" id="PPK84069.1"/>
    </source>
</evidence>
<accession>A0A2S6HZW3</accession>
<dbReference type="OrthoDB" id="1491273at2"/>
<evidence type="ECO:0000256" key="1">
    <source>
        <dbReference type="SAM" id="SignalP"/>
    </source>
</evidence>
<sequence length="226" mass="25717">MHHHLLFFLSLFTATACLAQSPVDVGGEGMQTTALEASTGVDIFATTFDESNVGYLHVYVDPAIDPLETYLLRGVEMSDTAIAMLPPRFRKMANKEGSTLYSTIAIHGVGENLYLTRLDAPRRDQIDMFAIRDGRVKHLKTLAYRDCAGNECLQMDSFITDVDLDTNFDLIQIARRKTESMGTTDERRTVYYMDPDNRRWKMTQELDVNWEGVQFYDRGDHEEGPE</sequence>
<protein>
    <submittedName>
        <fullName evidence="2">Uncharacterized protein</fullName>
    </submittedName>
</protein>
<comment type="caution">
    <text evidence="2">The sequence shown here is derived from an EMBL/GenBank/DDBJ whole genome shotgun (WGS) entry which is preliminary data.</text>
</comment>